<name>M0MFL2_HALMO</name>
<dbReference type="Pfam" id="PF24035">
    <property type="entry name" value="DUF7344"/>
    <property type="match status" value="1"/>
</dbReference>
<dbReference type="Proteomes" id="UP000011568">
    <property type="component" value="Unassembled WGS sequence"/>
</dbReference>
<dbReference type="PATRIC" id="fig|931277.6.peg.1922"/>
<feature type="domain" description="DUF7344" evidence="2">
    <location>
        <begin position="1"/>
        <end position="79"/>
    </location>
</feature>
<evidence type="ECO:0000256" key="1">
    <source>
        <dbReference type="SAM" id="Phobius"/>
    </source>
</evidence>
<dbReference type="InterPro" id="IPR055768">
    <property type="entry name" value="DUF7344"/>
</dbReference>
<protein>
    <recommendedName>
        <fullName evidence="2">DUF7344 domain-containing protein</fullName>
    </recommendedName>
</protein>
<dbReference type="eggNOG" id="arCOG03828">
    <property type="taxonomic scope" value="Archaea"/>
</dbReference>
<sequence length="110" mass="12407">MLSNRRRCLVIISVFTLGPDETVDLRTLSQQIAHVETTKDPSEVTSDDRQTVYNNLHQNHLEQLADANMIEYEEDRKLVGRGSETTIAGIVLAAVVVILQFLRPRSRDSS</sequence>
<dbReference type="AlphaFoldDB" id="M0MFL2"/>
<evidence type="ECO:0000313" key="3">
    <source>
        <dbReference type="EMBL" id="EMA43479.1"/>
    </source>
</evidence>
<dbReference type="EMBL" id="AOMC01000120">
    <property type="protein sequence ID" value="EMA43479.1"/>
    <property type="molecule type" value="Genomic_DNA"/>
</dbReference>
<reference evidence="3 4" key="1">
    <citation type="journal article" date="2014" name="PLoS Genet.">
        <title>Phylogenetically driven sequencing of extremely halophilic archaea reveals strategies for static and dynamic osmo-response.</title>
        <authorList>
            <person name="Becker E.A."/>
            <person name="Seitzer P.M."/>
            <person name="Tritt A."/>
            <person name="Larsen D."/>
            <person name="Krusor M."/>
            <person name="Yao A.I."/>
            <person name="Wu D."/>
            <person name="Madern D."/>
            <person name="Eisen J.A."/>
            <person name="Darling A.E."/>
            <person name="Facciotti M.T."/>
        </authorList>
    </citation>
    <scope>NUCLEOTIDE SEQUENCE [LARGE SCALE GENOMIC DNA]</scope>
    <source>
        <strain evidence="3 4">DSM 1307</strain>
    </source>
</reference>
<gene>
    <name evidence="3" type="ORF">C448_09827</name>
</gene>
<feature type="transmembrane region" description="Helical" evidence="1">
    <location>
        <begin position="85"/>
        <end position="102"/>
    </location>
</feature>
<keyword evidence="4" id="KW-1185">Reference proteome</keyword>
<organism evidence="3 4">
    <name type="scientific">Halococcus morrhuae DSM 1307</name>
    <dbReference type="NCBI Taxonomy" id="931277"/>
    <lineage>
        <taxon>Archaea</taxon>
        <taxon>Methanobacteriati</taxon>
        <taxon>Methanobacteriota</taxon>
        <taxon>Stenosarchaea group</taxon>
        <taxon>Halobacteria</taxon>
        <taxon>Halobacteriales</taxon>
        <taxon>Halococcaceae</taxon>
        <taxon>Halococcus</taxon>
    </lineage>
</organism>
<evidence type="ECO:0000313" key="4">
    <source>
        <dbReference type="Proteomes" id="UP000011568"/>
    </source>
</evidence>
<proteinExistence type="predicted"/>
<keyword evidence="1" id="KW-1133">Transmembrane helix</keyword>
<comment type="caution">
    <text evidence="3">The sequence shown here is derived from an EMBL/GenBank/DDBJ whole genome shotgun (WGS) entry which is preliminary data.</text>
</comment>
<accession>M0MFL2</accession>
<keyword evidence="1" id="KW-0812">Transmembrane</keyword>
<keyword evidence="1" id="KW-0472">Membrane</keyword>
<evidence type="ECO:0000259" key="2">
    <source>
        <dbReference type="Pfam" id="PF24035"/>
    </source>
</evidence>